<dbReference type="Proteomes" id="UP001209878">
    <property type="component" value="Unassembled WGS sequence"/>
</dbReference>
<reference evidence="3" key="1">
    <citation type="journal article" date="2023" name="Mol. Biol. Evol.">
        <title>Third-Generation Sequencing Reveals the Adaptive Role of the Epigenome in Three Deep-Sea Polychaetes.</title>
        <authorList>
            <person name="Perez M."/>
            <person name="Aroh O."/>
            <person name="Sun Y."/>
            <person name="Lan Y."/>
            <person name="Juniper S.K."/>
            <person name="Young C.R."/>
            <person name="Angers B."/>
            <person name="Qian P.Y."/>
        </authorList>
    </citation>
    <scope>NUCLEOTIDE SEQUENCE</scope>
    <source>
        <strain evidence="3">R07B-5</strain>
    </source>
</reference>
<accession>A0AAD9KSH9</accession>
<evidence type="ECO:0000313" key="4">
    <source>
        <dbReference type="Proteomes" id="UP001209878"/>
    </source>
</evidence>
<dbReference type="AlphaFoldDB" id="A0AAD9KSH9"/>
<evidence type="ECO:0000313" key="2">
    <source>
        <dbReference type="EMBL" id="KAK2139016.1"/>
    </source>
</evidence>
<evidence type="ECO:0000256" key="1">
    <source>
        <dbReference type="SAM" id="SignalP"/>
    </source>
</evidence>
<proteinExistence type="predicted"/>
<keyword evidence="1" id="KW-0732">Signal</keyword>
<evidence type="ECO:0000313" key="3">
    <source>
        <dbReference type="EMBL" id="KAK2176564.1"/>
    </source>
</evidence>
<feature type="signal peptide" evidence="1">
    <location>
        <begin position="1"/>
        <end position="27"/>
    </location>
</feature>
<dbReference type="EMBL" id="JAODUO010006803">
    <property type="protein sequence ID" value="KAK2139016.1"/>
    <property type="molecule type" value="Genomic_DNA"/>
</dbReference>
<organism evidence="3 4">
    <name type="scientific">Ridgeia piscesae</name>
    <name type="common">Tubeworm</name>
    <dbReference type="NCBI Taxonomy" id="27915"/>
    <lineage>
        <taxon>Eukaryota</taxon>
        <taxon>Metazoa</taxon>
        <taxon>Spiralia</taxon>
        <taxon>Lophotrochozoa</taxon>
        <taxon>Annelida</taxon>
        <taxon>Polychaeta</taxon>
        <taxon>Sedentaria</taxon>
        <taxon>Canalipalpata</taxon>
        <taxon>Sabellida</taxon>
        <taxon>Siboglinidae</taxon>
        <taxon>Ridgeia</taxon>
    </lineage>
</organism>
<protein>
    <submittedName>
        <fullName evidence="3">Uncharacterized protein</fullName>
    </submittedName>
</protein>
<comment type="caution">
    <text evidence="3">The sequence shown here is derived from an EMBL/GenBank/DDBJ whole genome shotgun (WGS) entry which is preliminary data.</text>
</comment>
<feature type="chain" id="PRO_5042442527" evidence="1">
    <location>
        <begin position="28"/>
        <end position="131"/>
    </location>
</feature>
<name>A0AAD9KSH9_RIDPI</name>
<dbReference type="EMBL" id="JAODUO010000655">
    <property type="protein sequence ID" value="KAK2176564.1"/>
    <property type="molecule type" value="Genomic_DNA"/>
</dbReference>
<sequence length="131" mass="15523">MPLSFRAVARRLLVSPLIYILLTSSTAASLCTRCQTSDINALKRYYNNLKANTVTFRQFVANLLTTLSTMTQLSHIRQDLLELTRRYDDCMRTCEIPFTKRDHREELFVYFWRRPYTRHNSGKRATRVVFH</sequence>
<gene>
    <name evidence="3" type="ORF">NP493_654g01039</name>
    <name evidence="2" type="ORF">NP493_6814g00004</name>
</gene>
<keyword evidence="4" id="KW-1185">Reference proteome</keyword>